<evidence type="ECO:0000313" key="5">
    <source>
        <dbReference type="EnsemblMetazoa" id="CJA11935.1"/>
    </source>
</evidence>
<evidence type="ECO:0000256" key="2">
    <source>
        <dbReference type="ARBA" id="ARBA00022679"/>
    </source>
</evidence>
<evidence type="ECO:0000313" key="6">
    <source>
        <dbReference type="Proteomes" id="UP000005237"/>
    </source>
</evidence>
<reference evidence="6" key="1">
    <citation type="submission" date="2010-08" db="EMBL/GenBank/DDBJ databases">
        <authorList>
            <consortium name="Caenorhabditis japonica Sequencing Consortium"/>
            <person name="Wilson R.K."/>
        </authorList>
    </citation>
    <scope>NUCLEOTIDE SEQUENCE [LARGE SCALE GENOMIC DNA]</scope>
    <source>
        <strain evidence="6">DF5081</strain>
    </source>
</reference>
<dbReference type="InterPro" id="IPR005522">
    <property type="entry name" value="IPK"/>
</dbReference>
<dbReference type="EnsemblMetazoa" id="CJA11935.1">
    <property type="protein sequence ID" value="CJA11935.1"/>
    <property type="gene ID" value="WBGene00131139"/>
</dbReference>
<dbReference type="GO" id="GO:0032958">
    <property type="term" value="P:inositol phosphate biosynthetic process"/>
    <property type="evidence" value="ECO:0007669"/>
    <property type="project" value="InterPro"/>
</dbReference>
<dbReference type="Gene3D" id="3.30.470.160">
    <property type="entry name" value="Inositol polyphosphate kinase"/>
    <property type="match status" value="1"/>
</dbReference>
<sequence>MPPAFTEYAHQIAGRSNIVKVFGDHIIKPTSLYEVNSYLKMTPLIADVAPDCCLVMSNGKLQALRPCGFCSDSVNIHVIIQVLNATDAEHFLVMRDVAHGMIKPRILDLKLGTRTHSDFISEEKKRSHIQKSFSTTSSTLGLRLCGAKFYENDGSGKVKISKTEGRTLSDTSFISQMSTFFTICGKQKSLVTKQLFRIKEALEATEAQRFFGSSLLVIVDDHLGHEFLEKTVKVKLIDFSSMARSEPGEPQYVGADRGAIFGVSNLINIISD</sequence>
<comment type="similarity">
    <text evidence="1 4">Belongs to the inositol phosphokinase (IPK) family.</text>
</comment>
<accession>A0A8R1DTQ1</accession>
<evidence type="ECO:0000256" key="3">
    <source>
        <dbReference type="ARBA" id="ARBA00022777"/>
    </source>
</evidence>
<evidence type="ECO:0000256" key="4">
    <source>
        <dbReference type="RuleBase" id="RU363090"/>
    </source>
</evidence>
<organism evidence="5 6">
    <name type="scientific">Caenorhabditis japonica</name>
    <dbReference type="NCBI Taxonomy" id="281687"/>
    <lineage>
        <taxon>Eukaryota</taxon>
        <taxon>Metazoa</taxon>
        <taxon>Ecdysozoa</taxon>
        <taxon>Nematoda</taxon>
        <taxon>Chromadorea</taxon>
        <taxon>Rhabditida</taxon>
        <taxon>Rhabditina</taxon>
        <taxon>Rhabditomorpha</taxon>
        <taxon>Rhabditoidea</taxon>
        <taxon>Rhabditidae</taxon>
        <taxon>Peloderinae</taxon>
        <taxon>Caenorhabditis</taxon>
    </lineage>
</organism>
<dbReference type="Pfam" id="PF03770">
    <property type="entry name" value="IPK"/>
    <property type="match status" value="1"/>
</dbReference>
<dbReference type="InterPro" id="IPR038286">
    <property type="entry name" value="IPK_sf"/>
</dbReference>
<dbReference type="GO" id="GO:0005634">
    <property type="term" value="C:nucleus"/>
    <property type="evidence" value="ECO:0007669"/>
    <property type="project" value="TreeGrafter"/>
</dbReference>
<dbReference type="Proteomes" id="UP000005237">
    <property type="component" value="Unassembled WGS sequence"/>
</dbReference>
<reference evidence="5" key="2">
    <citation type="submission" date="2022-06" db="UniProtKB">
        <authorList>
            <consortium name="EnsemblMetazoa"/>
        </authorList>
    </citation>
    <scope>IDENTIFICATION</scope>
    <source>
        <strain evidence="5">DF5081</strain>
    </source>
</reference>
<keyword evidence="2 4" id="KW-0808">Transferase</keyword>
<dbReference type="PANTHER" id="PTHR12400">
    <property type="entry name" value="INOSITOL POLYPHOSPHATE KINASE"/>
    <property type="match status" value="1"/>
</dbReference>
<dbReference type="SUPFAM" id="SSF56104">
    <property type="entry name" value="SAICAR synthase-like"/>
    <property type="match status" value="1"/>
</dbReference>
<keyword evidence="3 4" id="KW-0418">Kinase</keyword>
<name>A0A8R1DTQ1_CAEJA</name>
<protein>
    <recommendedName>
        <fullName evidence="4">Kinase</fullName>
        <ecNumber evidence="4">2.7.-.-</ecNumber>
    </recommendedName>
</protein>
<evidence type="ECO:0000256" key="1">
    <source>
        <dbReference type="ARBA" id="ARBA00007374"/>
    </source>
</evidence>
<dbReference type="AlphaFoldDB" id="A0A8R1DTQ1"/>
<dbReference type="PANTHER" id="PTHR12400:SF41">
    <property type="entry name" value="KINASE"/>
    <property type="match status" value="1"/>
</dbReference>
<dbReference type="GO" id="GO:0005737">
    <property type="term" value="C:cytoplasm"/>
    <property type="evidence" value="ECO:0007669"/>
    <property type="project" value="TreeGrafter"/>
</dbReference>
<dbReference type="EC" id="2.7.-.-" evidence="4"/>
<proteinExistence type="inferred from homology"/>
<dbReference type="GO" id="GO:0046854">
    <property type="term" value="P:phosphatidylinositol phosphate biosynthetic process"/>
    <property type="evidence" value="ECO:0007669"/>
    <property type="project" value="TreeGrafter"/>
</dbReference>
<dbReference type="GO" id="GO:0000828">
    <property type="term" value="F:inositol hexakisphosphate kinase activity"/>
    <property type="evidence" value="ECO:0007669"/>
    <property type="project" value="TreeGrafter"/>
</dbReference>
<keyword evidence="6" id="KW-1185">Reference proteome</keyword>